<gene>
    <name evidence="1" type="ORF">A6770_29305</name>
</gene>
<dbReference type="EMBL" id="LXQD01000323">
    <property type="protein sequence ID" value="RCJ22863.1"/>
    <property type="molecule type" value="Genomic_DNA"/>
</dbReference>
<proteinExistence type="predicted"/>
<evidence type="ECO:0000313" key="2">
    <source>
        <dbReference type="Proteomes" id="UP000252107"/>
    </source>
</evidence>
<dbReference type="AlphaFoldDB" id="A0A367QHV6"/>
<reference evidence="1" key="1">
    <citation type="submission" date="2016-04" db="EMBL/GenBank/DDBJ databases">
        <authorList>
            <person name="Tabuchi Yagui T.R."/>
        </authorList>
    </citation>
    <scope>NUCLEOTIDE SEQUENCE [LARGE SCALE GENOMIC DNA]</scope>
    <source>
        <strain evidence="1">NIES-26</strain>
    </source>
</reference>
<dbReference type="Proteomes" id="UP000252107">
    <property type="component" value="Unassembled WGS sequence"/>
</dbReference>
<comment type="caution">
    <text evidence="1">The sequence shown here is derived from an EMBL/GenBank/DDBJ whole genome shotgun (WGS) entry which is preliminary data.</text>
</comment>
<sequence>MNEIKQEIISIRRVAQTIDGKIISYLKSTPLALEEDFSELVMATLKKHWLPLALLSSGVRDERLRQNGIWAIGELEAQISCIRRICGIENDPVAINSLIKPQITVTTSSENASILGDMSQTGQLNTDEDEDEEEWMQMEIPEELKQANQMLGWNG</sequence>
<name>A0A367QHV6_9NOSO</name>
<keyword evidence="2" id="KW-1185">Reference proteome</keyword>
<organism evidence="1 2">
    <name type="scientific">Nostoc minutum NIES-26</name>
    <dbReference type="NCBI Taxonomy" id="1844469"/>
    <lineage>
        <taxon>Bacteria</taxon>
        <taxon>Bacillati</taxon>
        <taxon>Cyanobacteriota</taxon>
        <taxon>Cyanophyceae</taxon>
        <taxon>Nostocales</taxon>
        <taxon>Nostocaceae</taxon>
        <taxon>Nostoc</taxon>
    </lineage>
</organism>
<accession>A0A367QHV6</accession>
<evidence type="ECO:0000313" key="1">
    <source>
        <dbReference type="EMBL" id="RCJ22863.1"/>
    </source>
</evidence>
<protein>
    <submittedName>
        <fullName evidence="1">Uncharacterized protein</fullName>
    </submittedName>
</protein>